<dbReference type="InterPro" id="IPR037593">
    <property type="entry name" value="MIOS/Sea4"/>
</dbReference>
<dbReference type="OrthoDB" id="341486at2759"/>
<dbReference type="InterPro" id="IPR031488">
    <property type="entry name" value="Zn_ribbon_mio"/>
</dbReference>
<comment type="similarity">
    <text evidence="1">Belongs to the WD repeat mio family.</text>
</comment>
<dbReference type="Pfam" id="PF17034">
    <property type="entry name" value="zinc_ribbon_16"/>
    <property type="match status" value="1"/>
</dbReference>
<organism evidence="6 7">
    <name type="scientific">Aphis glycines</name>
    <name type="common">Soybean aphid</name>
    <dbReference type="NCBI Taxonomy" id="307491"/>
    <lineage>
        <taxon>Eukaryota</taxon>
        <taxon>Metazoa</taxon>
        <taxon>Ecdysozoa</taxon>
        <taxon>Arthropoda</taxon>
        <taxon>Hexapoda</taxon>
        <taxon>Insecta</taxon>
        <taxon>Pterygota</taxon>
        <taxon>Neoptera</taxon>
        <taxon>Paraneoptera</taxon>
        <taxon>Hemiptera</taxon>
        <taxon>Sternorrhyncha</taxon>
        <taxon>Aphidomorpha</taxon>
        <taxon>Aphidoidea</taxon>
        <taxon>Aphididae</taxon>
        <taxon>Aphidini</taxon>
        <taxon>Aphis</taxon>
        <taxon>Aphis</taxon>
    </lineage>
</organism>
<name>A0A6G0U855_APHGL</name>
<dbReference type="Proteomes" id="UP000475862">
    <property type="component" value="Unassembled WGS sequence"/>
</dbReference>
<sequence>MFVSRGDVPKLEVQWSPVHKNKFITWGPDIRMYEVINTATSEGSKSSDIPKGLVLSSNTSANLLATSTNHRYVKCIDIYPKPESEIMLAIGHANGKVTFCTFGLATVNNTLAGLELGPNSRFSRQCNAISWNPVNYNLLACGLDRHRSDQCVQVWDVEKSPLINAELSPGKPFFDYGTGETAHSLAWFNSSPHVLAVSCNGKTIRCIDIRDASKSTNVTQTRAVYGINIAVYNNNHIVSYCDNSIVLWDSRHLEKPVVTLTQSKSVSKVQWCPTRHNLLGSLQKDTMAISLHDMQQSMDEAEPSALERTVHPGQGNIHLASFSWHPTHENRLLAISQTGVLNDYFVFERMTLNWSTKSSIAWTYGQHNLKYISDKDLVYSSFEDISTTIKMRAFSQYGIKDFAENAKLVDDPIIKNVWNWLDLNRKVTRAGIVPTTPNVPFPGIKTVLGLDSGSPMPKSELKHVQWVDIQGTVKTYRSSARDNALFLCDWGFDRTNALHISALLRKLENENSHTRAASIAIFNLRMRDAIETLNKGANQQPNLSMIAMALSGYSPDKYSMWRELCSRTREKLTDPYLRAAFAFLTSETESHDAVLNEVGIPLEDRIAFASIFLSDVKLTEYINTITDKLLDQGNLTAIFLTGSSPDVVPLLQRYLDSTGDIQTVSILVLKTIPSEIVHENAVMMSWINSYREMLNQWRMWHIRAKFDIALKAVKPPPQNVFLTCNYCGKNICPAADEKEKDNEKETKVLRIKDQSENGSNNFKFTSCPNCQSPLPRCALCLAHLGTASAKVPLRKTSGKQLTSNSSYVLTGQSVNSFSYWFSWCPTCNHGGHSNHISDWFKNHLECPVADCVCRCYSLDSTSRYCSEKQYTNKIKILTVTNEFFIYKITKKKNLKNPEFSYKKNIKNTYYSIPNVLLSSIANKSFSQMYGGKSRRLKQVCALKKYICIHEGQKILRMF</sequence>
<dbReference type="Pfam" id="PF21720">
    <property type="entry name" value="MIOS_WD40"/>
    <property type="match status" value="1"/>
</dbReference>
<protein>
    <submittedName>
        <fullName evidence="6">Uncharacterized protein</fullName>
    </submittedName>
</protein>
<evidence type="ECO:0000259" key="4">
    <source>
        <dbReference type="Pfam" id="PF17034"/>
    </source>
</evidence>
<keyword evidence="7" id="KW-1185">Reference proteome</keyword>
<keyword evidence="3" id="KW-0677">Repeat</keyword>
<dbReference type="GO" id="GO:0034198">
    <property type="term" value="P:cellular response to amino acid starvation"/>
    <property type="evidence" value="ECO:0007669"/>
    <property type="project" value="TreeGrafter"/>
</dbReference>
<proteinExistence type="inferred from homology"/>
<dbReference type="GO" id="GO:0005737">
    <property type="term" value="C:cytoplasm"/>
    <property type="evidence" value="ECO:0007669"/>
    <property type="project" value="TreeGrafter"/>
</dbReference>
<dbReference type="Pfam" id="PF21719">
    <property type="entry name" value="MIOS_a-sol"/>
    <property type="match status" value="1"/>
</dbReference>
<evidence type="ECO:0000256" key="2">
    <source>
        <dbReference type="ARBA" id="ARBA00022574"/>
    </source>
</evidence>
<dbReference type="SUPFAM" id="SSF50978">
    <property type="entry name" value="WD40 repeat-like"/>
    <property type="match status" value="1"/>
</dbReference>
<dbReference type="InterPro" id="IPR036322">
    <property type="entry name" value="WD40_repeat_dom_sf"/>
</dbReference>
<feature type="domain" description="GATOR2 complex protein MIO zinc-ribbon like" evidence="4">
    <location>
        <begin position="724"/>
        <end position="856"/>
    </location>
</feature>
<evidence type="ECO:0000313" key="6">
    <source>
        <dbReference type="EMBL" id="KAE9545315.1"/>
    </source>
</evidence>
<comment type="caution">
    <text evidence="6">The sequence shown here is derived from an EMBL/GenBank/DDBJ whole genome shotgun (WGS) entry which is preliminary data.</text>
</comment>
<dbReference type="InterPro" id="IPR049092">
    <property type="entry name" value="MIOS_a-sol"/>
</dbReference>
<dbReference type="CDD" id="cd16691">
    <property type="entry name" value="mRING-H2-C3H3C2_Mio"/>
    <property type="match status" value="1"/>
</dbReference>
<dbReference type="AlphaFoldDB" id="A0A6G0U855"/>
<evidence type="ECO:0000256" key="3">
    <source>
        <dbReference type="ARBA" id="ARBA00022737"/>
    </source>
</evidence>
<dbReference type="PANTHER" id="PTHR16453:SF9">
    <property type="entry name" value="GATOR COMPLEX PROTEIN MIOS"/>
    <property type="match status" value="1"/>
</dbReference>
<feature type="domain" description="MIOS-like alpha-solenoid" evidence="5">
    <location>
        <begin position="389"/>
        <end position="612"/>
    </location>
</feature>
<dbReference type="SMART" id="SM00320">
    <property type="entry name" value="WD40"/>
    <property type="match status" value="4"/>
</dbReference>
<dbReference type="InterPro" id="IPR001680">
    <property type="entry name" value="WD40_rpt"/>
</dbReference>
<dbReference type="InterPro" id="IPR015943">
    <property type="entry name" value="WD40/YVTN_repeat-like_dom_sf"/>
</dbReference>
<reference evidence="6 7" key="1">
    <citation type="submission" date="2019-08" db="EMBL/GenBank/DDBJ databases">
        <title>The genome of the soybean aphid Biotype 1, its phylome, world population structure and adaptation to the North American continent.</title>
        <authorList>
            <person name="Giordano R."/>
            <person name="Donthu R.K."/>
            <person name="Hernandez A.G."/>
            <person name="Wright C.L."/>
            <person name="Zimin A.V."/>
        </authorList>
    </citation>
    <scope>NUCLEOTIDE SEQUENCE [LARGE SCALE GENOMIC DNA]</scope>
    <source>
        <tissue evidence="6">Whole aphids</tissue>
    </source>
</reference>
<evidence type="ECO:0000313" key="7">
    <source>
        <dbReference type="Proteomes" id="UP000475862"/>
    </source>
</evidence>
<dbReference type="EMBL" id="VYZN01000001">
    <property type="protein sequence ID" value="KAE9545315.1"/>
    <property type="molecule type" value="Genomic_DNA"/>
</dbReference>
<dbReference type="PANTHER" id="PTHR16453">
    <property type="entry name" value="WD40 DOMAIN-CONTAINING PROTEIN MIO FAMILY MEMBER"/>
    <property type="match status" value="1"/>
</dbReference>
<gene>
    <name evidence="6" type="ORF">AGLY_000858</name>
</gene>
<dbReference type="GO" id="GO:1904263">
    <property type="term" value="P:positive regulation of TORC1 signaling"/>
    <property type="evidence" value="ECO:0007669"/>
    <property type="project" value="TreeGrafter"/>
</dbReference>
<evidence type="ECO:0000256" key="1">
    <source>
        <dbReference type="ARBA" id="ARBA00009713"/>
    </source>
</evidence>
<keyword evidence="2" id="KW-0853">WD repeat</keyword>
<accession>A0A6G0U855</accession>
<evidence type="ECO:0000259" key="5">
    <source>
        <dbReference type="Pfam" id="PF21719"/>
    </source>
</evidence>
<dbReference type="Gene3D" id="2.130.10.10">
    <property type="entry name" value="YVTN repeat-like/Quinoprotein amine dehydrogenase"/>
    <property type="match status" value="1"/>
</dbReference>